<dbReference type="FunFam" id="3.90.550.10:FF:000129">
    <property type="entry name" value="Glycosyltransferase family 2 protein"/>
    <property type="match status" value="1"/>
</dbReference>
<dbReference type="InterPro" id="IPR058718">
    <property type="entry name" value="Agl6_TM_C"/>
</dbReference>
<dbReference type="GO" id="GO:0016757">
    <property type="term" value="F:glycosyltransferase activity"/>
    <property type="evidence" value="ECO:0007669"/>
    <property type="project" value="UniProtKB-KW"/>
</dbReference>
<keyword evidence="1" id="KW-0812">Transmembrane</keyword>
<protein>
    <submittedName>
        <fullName evidence="4">Dolichyl-phosphate beta-D-mannosyltransferase</fullName>
    </submittedName>
</protein>
<dbReference type="EMBL" id="LKCM01000074">
    <property type="protein sequence ID" value="KPQ44573.1"/>
    <property type="molecule type" value="Genomic_DNA"/>
</dbReference>
<name>A0A0P8ACP5_9EURY</name>
<keyword evidence="1" id="KW-1133">Transmembrane helix</keyword>
<reference evidence="4 5" key="1">
    <citation type="submission" date="2015-09" db="EMBL/GenBank/DDBJ databases">
        <title>A metagenomics-based metabolic model of nitrate-dependent anaerobic oxidation of methane by Methanoperedens-like archaea.</title>
        <authorList>
            <person name="Arshad A."/>
            <person name="Speth D.R."/>
            <person name="De Graaf R.M."/>
            <person name="Op Den Camp H.J."/>
            <person name="Jetten M.S."/>
            <person name="Welte C.U."/>
        </authorList>
    </citation>
    <scope>NUCLEOTIDE SEQUENCE [LARGE SCALE GENOMIC DNA]</scope>
</reference>
<dbReference type="InterPro" id="IPR050256">
    <property type="entry name" value="Glycosyltransferase_2"/>
</dbReference>
<sequence length="413" mass="46119">MLFYYISFFAIIRLKKIACTEYQTKRYFISKDMLGMMSPPLVSIIIPCMNEEKTIGVCIKKALLALEKEKWDGEIIISDNSTDNSRNIARSLGAKIVIPNNKGYGNAFLEGFWHAKGTYFLLADADDTYDLSEIAKFLKPLMTNDADFVMGTRFKGQIKKGSMPWLHRYIGNPLLTGILNELFKTNLSDSHCGMRSITKEAYDMLDLTSEGMEFASEMIIEAARKKLRIAEVPITYYPRLTPSKLHSWGDGWRHLRFMMLYNPTPFFSIPGLLILILGIFMTLTLSIRGNVGTTSLHSFILGSMLLIIGTQTIATGSYMKVYGMVHNRIDKTGLTAKILDYHSLEFGLMFGIALLFAGLILGSGVILKWIGSGYGSLSEVGTAVTSMTMAALGIQVIFSALIISIFILEDKEK</sequence>
<feature type="transmembrane region" description="Helical" evidence="1">
    <location>
        <begin position="266"/>
        <end position="287"/>
    </location>
</feature>
<dbReference type="PATRIC" id="fig|1719120.3.peg.920"/>
<accession>A0A0P8ACP5</accession>
<organism evidence="4 5">
    <name type="scientific">Candidatus Methanoperedens nitratireducens</name>
    <dbReference type="NCBI Taxonomy" id="1392998"/>
    <lineage>
        <taxon>Archaea</taxon>
        <taxon>Methanobacteriati</taxon>
        <taxon>Methanobacteriota</taxon>
        <taxon>Stenosarchaea group</taxon>
        <taxon>Methanomicrobia</taxon>
        <taxon>Methanosarcinales</taxon>
        <taxon>ANME-2 cluster</taxon>
        <taxon>Candidatus Methanoperedentaceae</taxon>
        <taxon>Candidatus Methanoperedens</taxon>
    </lineage>
</organism>
<dbReference type="Pfam" id="PF26629">
    <property type="entry name" value="GT2_TM_C"/>
    <property type="match status" value="1"/>
</dbReference>
<dbReference type="PANTHER" id="PTHR48090:SF7">
    <property type="entry name" value="RFBJ PROTEIN"/>
    <property type="match status" value="1"/>
</dbReference>
<dbReference type="SUPFAM" id="SSF53448">
    <property type="entry name" value="Nucleotide-diphospho-sugar transferases"/>
    <property type="match status" value="1"/>
</dbReference>
<dbReference type="CDD" id="cd04179">
    <property type="entry name" value="DPM_DPG-synthase_like"/>
    <property type="match status" value="1"/>
</dbReference>
<feature type="transmembrane region" description="Helical" evidence="1">
    <location>
        <begin position="346"/>
        <end position="367"/>
    </location>
</feature>
<dbReference type="InterPro" id="IPR001173">
    <property type="entry name" value="Glyco_trans_2-like"/>
</dbReference>
<feature type="transmembrane region" description="Helical" evidence="1">
    <location>
        <begin position="387"/>
        <end position="408"/>
    </location>
</feature>
<feature type="transmembrane region" description="Helical" evidence="1">
    <location>
        <begin position="299"/>
        <end position="325"/>
    </location>
</feature>
<gene>
    <name evidence="4" type="primary">dpm</name>
    <name evidence="4" type="ORF">MPEBLZ_00853</name>
</gene>
<evidence type="ECO:0000256" key="1">
    <source>
        <dbReference type="SAM" id="Phobius"/>
    </source>
</evidence>
<feature type="domain" description="Glycosyltransferase 2-like" evidence="2">
    <location>
        <begin position="43"/>
        <end position="202"/>
    </location>
</feature>
<dbReference type="Pfam" id="PF00535">
    <property type="entry name" value="Glycos_transf_2"/>
    <property type="match status" value="1"/>
</dbReference>
<evidence type="ECO:0000313" key="4">
    <source>
        <dbReference type="EMBL" id="KPQ44573.1"/>
    </source>
</evidence>
<evidence type="ECO:0000313" key="5">
    <source>
        <dbReference type="Proteomes" id="UP000050360"/>
    </source>
</evidence>
<proteinExistence type="predicted"/>
<evidence type="ECO:0000259" key="3">
    <source>
        <dbReference type="Pfam" id="PF26629"/>
    </source>
</evidence>
<feature type="domain" description="Low-salt glycan biosynthesis hexosyltransferase Agl6 C-terminal transmembrane region" evidence="3">
    <location>
        <begin position="319"/>
        <end position="406"/>
    </location>
</feature>
<dbReference type="Proteomes" id="UP000050360">
    <property type="component" value="Unassembled WGS sequence"/>
</dbReference>
<dbReference type="PANTHER" id="PTHR48090">
    <property type="entry name" value="UNDECAPRENYL-PHOSPHATE 4-DEOXY-4-FORMAMIDO-L-ARABINOSE TRANSFERASE-RELATED"/>
    <property type="match status" value="1"/>
</dbReference>
<dbReference type="Gene3D" id="3.90.550.10">
    <property type="entry name" value="Spore Coat Polysaccharide Biosynthesis Protein SpsA, Chain A"/>
    <property type="match status" value="1"/>
</dbReference>
<dbReference type="AlphaFoldDB" id="A0A0P8ACP5"/>
<keyword evidence="4" id="KW-0808">Transferase</keyword>
<comment type="caution">
    <text evidence="4">The sequence shown here is derived from an EMBL/GenBank/DDBJ whole genome shotgun (WGS) entry which is preliminary data.</text>
</comment>
<keyword evidence="4" id="KW-0328">Glycosyltransferase</keyword>
<dbReference type="InterPro" id="IPR029044">
    <property type="entry name" value="Nucleotide-diphossugar_trans"/>
</dbReference>
<evidence type="ECO:0000259" key="2">
    <source>
        <dbReference type="Pfam" id="PF00535"/>
    </source>
</evidence>
<keyword evidence="1" id="KW-0472">Membrane</keyword>